<keyword evidence="4" id="KW-0808">Transferase</keyword>
<feature type="region of interest" description="Disordered" evidence="10">
    <location>
        <begin position="713"/>
        <end position="736"/>
    </location>
</feature>
<evidence type="ECO:0000256" key="1">
    <source>
        <dbReference type="ARBA" id="ARBA00009903"/>
    </source>
</evidence>
<dbReference type="EC" id="2.7.11.1" evidence="2"/>
<keyword evidence="6" id="KW-0418">Kinase</keyword>
<sequence>MNKIQFHSLQVIPTKMEFKMFKPKLNYIVKQVHRLKCVMLNKIDIELIIDQIIFIVELLIAGQFGAPSLAYLNELLKILVTTFNSFKQNQLGYVITNMETLKKQTNQDYLKSFKQGSSRNQKIANQLQKIQKRILTIIRIAYAQSFLFWLDEHQPDQSTALKSKRILVETKTLLHSKLKELDLEKHSKIVCRICEQLIEVEIMVAHCITCQKKAEQSKKLLQLNLQLTDASQLAYKLKHDVQLKLGRLSFQEQKQNRLKQKKQEEEKKSFRSLRRTFTTHIEDNKIFQEEEEKNKTKKQLALINSVMTIIVNYTEKVLNSNTNNEDNKLNRITFDELTDAKCNIVTNEINEVALEIIEKARSCIYDRMEYFKILQNLETQQIQESQKIQPYIEIDLKQKYKNSNSSSFRISKFNNATPTSQSKIKQNDTINEENHENLLCQTPKINNNKIKNVMSIINKEKFKTRNSGSANEIKRRDSLTMMSMTRSQKTQINQGTLEEQTQFQSNPASKILDRICNLSNSSDVLMSPISNKPSLFRKAQSPTAEDLVIESSAQTPLRRMVSSDKNESPDNQKICSIADIAQCDSDQELPIKNEEQLLSIDLDRQRDSVEEIQKDKDQNVINSFEKINQSESDLENKSNQAKNSTPNSNQNSNQEMKNSQYNSMKNSGRNIMMNMMMKGSRKLPLYSLKSEISRPLDIDLCFTQSEQIITESQFTASPPKIDNNELSPSSSSSSNNIEIVQSDEINHEEDFDRVVRKPKKSIFHPENSKNIKLKNNMKLSIAVQAQNFKQSFDFEVITVDRGYNSDSEFVSINAEKKTQTQEIGLKDFQFIKPLGQGAFGWVFLVKKKTSGDLYAMKIIDCSQKQLETKLDTLKAERNIFEILSGEFVVKAYFSFSHEQYLCFVQEYMVGGDFSHILKMYTALDEEYVRHYIAEIVLALEYLRSKKIVHRDLKPDNILLDKQGHAKLADFGLSEVGFNNRLKLKLLQQDIESITIPEFADHNDPKFNTIFDLKLPQAQQVIKLSTQNQSSKNKRIVGTPDYIAPEVLKGESLTNSSLDYWSLGVIMYEMLCGIPPFNDDSVEKIFENILNYKIEWPNVSDVEEESISHNAYDLMCRLMEPDYRKRIGHLDINEIKQHNFFNEVDWNRILQMNGLIVPKIILKEGENDNKNNEKVEQFLNNLEKKEIKNQTLTCKLKNQLSNLERLDLLVKLSLEEATYKLSKIQNNQYKLKKLLNKINNYEQKNQTQMFLLYEDVF</sequence>
<dbReference type="PANTHER" id="PTHR24356">
    <property type="entry name" value="SERINE/THREONINE-PROTEIN KINASE"/>
    <property type="match status" value="1"/>
</dbReference>
<keyword evidence="7" id="KW-0067">ATP-binding</keyword>
<dbReference type="AlphaFoldDB" id="A0A8S1SVD0"/>
<dbReference type="Proteomes" id="UP000689195">
    <property type="component" value="Unassembled WGS sequence"/>
</dbReference>
<protein>
    <recommendedName>
        <fullName evidence="2">non-specific serine/threonine protein kinase</fullName>
        <ecNumber evidence="2">2.7.11.1</ecNumber>
    </recommendedName>
</protein>
<comment type="similarity">
    <text evidence="1">Belongs to the protein kinase superfamily. AGC Ser/Thr protein kinase family.</text>
</comment>
<comment type="catalytic activity">
    <reaction evidence="8">
        <text>L-threonyl-[protein] + ATP = O-phospho-L-threonyl-[protein] + ADP + H(+)</text>
        <dbReference type="Rhea" id="RHEA:46608"/>
        <dbReference type="Rhea" id="RHEA-COMP:11060"/>
        <dbReference type="Rhea" id="RHEA-COMP:11605"/>
        <dbReference type="ChEBI" id="CHEBI:15378"/>
        <dbReference type="ChEBI" id="CHEBI:30013"/>
        <dbReference type="ChEBI" id="CHEBI:30616"/>
        <dbReference type="ChEBI" id="CHEBI:61977"/>
        <dbReference type="ChEBI" id="CHEBI:456216"/>
        <dbReference type="EC" id="2.7.11.1"/>
    </reaction>
</comment>
<evidence type="ECO:0000256" key="7">
    <source>
        <dbReference type="ARBA" id="ARBA00022840"/>
    </source>
</evidence>
<organism evidence="12 13">
    <name type="scientific">Paramecium pentaurelia</name>
    <dbReference type="NCBI Taxonomy" id="43138"/>
    <lineage>
        <taxon>Eukaryota</taxon>
        <taxon>Sar</taxon>
        <taxon>Alveolata</taxon>
        <taxon>Ciliophora</taxon>
        <taxon>Intramacronucleata</taxon>
        <taxon>Oligohymenophorea</taxon>
        <taxon>Peniculida</taxon>
        <taxon>Parameciidae</taxon>
        <taxon>Paramecium</taxon>
    </lineage>
</organism>
<dbReference type="InterPro" id="IPR008271">
    <property type="entry name" value="Ser/Thr_kinase_AS"/>
</dbReference>
<dbReference type="PANTHER" id="PTHR24356:SF1">
    <property type="entry name" value="SERINE_THREONINE-PROTEIN KINASE GREATWALL"/>
    <property type="match status" value="1"/>
</dbReference>
<evidence type="ECO:0000256" key="9">
    <source>
        <dbReference type="ARBA" id="ARBA00048679"/>
    </source>
</evidence>
<evidence type="ECO:0000313" key="12">
    <source>
        <dbReference type="EMBL" id="CAD8143187.1"/>
    </source>
</evidence>
<evidence type="ECO:0000256" key="6">
    <source>
        <dbReference type="ARBA" id="ARBA00022777"/>
    </source>
</evidence>
<evidence type="ECO:0000259" key="11">
    <source>
        <dbReference type="PROSITE" id="PS50011"/>
    </source>
</evidence>
<keyword evidence="5" id="KW-0547">Nucleotide-binding</keyword>
<reference evidence="12" key="1">
    <citation type="submission" date="2021-01" db="EMBL/GenBank/DDBJ databases">
        <authorList>
            <consortium name="Genoscope - CEA"/>
            <person name="William W."/>
        </authorList>
    </citation>
    <scope>NUCLEOTIDE SEQUENCE</scope>
</reference>
<comment type="caution">
    <text evidence="12">The sequence shown here is derived from an EMBL/GenBank/DDBJ whole genome shotgun (WGS) entry which is preliminary data.</text>
</comment>
<evidence type="ECO:0000256" key="10">
    <source>
        <dbReference type="SAM" id="MobiDB-lite"/>
    </source>
</evidence>
<evidence type="ECO:0000256" key="3">
    <source>
        <dbReference type="ARBA" id="ARBA00022527"/>
    </source>
</evidence>
<dbReference type="InterPro" id="IPR000719">
    <property type="entry name" value="Prot_kinase_dom"/>
</dbReference>
<proteinExistence type="inferred from homology"/>
<feature type="compositionally biased region" description="Basic and acidic residues" evidence="10">
    <location>
        <begin position="561"/>
        <end position="570"/>
    </location>
</feature>
<evidence type="ECO:0000256" key="5">
    <source>
        <dbReference type="ARBA" id="ARBA00022741"/>
    </source>
</evidence>
<evidence type="ECO:0000256" key="8">
    <source>
        <dbReference type="ARBA" id="ARBA00047899"/>
    </source>
</evidence>
<dbReference type="EMBL" id="CAJJDO010000012">
    <property type="protein sequence ID" value="CAD8143187.1"/>
    <property type="molecule type" value="Genomic_DNA"/>
</dbReference>
<dbReference type="SMART" id="SM00220">
    <property type="entry name" value="S_TKc"/>
    <property type="match status" value="1"/>
</dbReference>
<name>A0A8S1SVD0_9CILI</name>
<dbReference type="CDD" id="cd05579">
    <property type="entry name" value="STKc_MAST_like"/>
    <property type="match status" value="1"/>
</dbReference>
<dbReference type="GO" id="GO:0035556">
    <property type="term" value="P:intracellular signal transduction"/>
    <property type="evidence" value="ECO:0007669"/>
    <property type="project" value="TreeGrafter"/>
</dbReference>
<dbReference type="FunFam" id="3.30.200.20:FF:000633">
    <property type="entry name" value="Protein kinase, putative"/>
    <property type="match status" value="1"/>
</dbReference>
<dbReference type="PROSITE" id="PS50011">
    <property type="entry name" value="PROTEIN_KINASE_DOM"/>
    <property type="match status" value="1"/>
</dbReference>
<feature type="compositionally biased region" description="Polar residues" evidence="10">
    <location>
        <begin position="629"/>
        <end position="646"/>
    </location>
</feature>
<keyword evidence="3" id="KW-0723">Serine/threonine-protein kinase</keyword>
<dbReference type="GO" id="GO:0004674">
    <property type="term" value="F:protein serine/threonine kinase activity"/>
    <property type="evidence" value="ECO:0007669"/>
    <property type="project" value="UniProtKB-KW"/>
</dbReference>
<dbReference type="PROSITE" id="PS00108">
    <property type="entry name" value="PROTEIN_KINASE_ST"/>
    <property type="match status" value="1"/>
</dbReference>
<dbReference type="Pfam" id="PF00069">
    <property type="entry name" value="Pkinase"/>
    <property type="match status" value="2"/>
</dbReference>
<comment type="catalytic activity">
    <reaction evidence="9">
        <text>L-seryl-[protein] + ATP = O-phospho-L-seryl-[protein] + ADP + H(+)</text>
        <dbReference type="Rhea" id="RHEA:17989"/>
        <dbReference type="Rhea" id="RHEA-COMP:9863"/>
        <dbReference type="Rhea" id="RHEA-COMP:11604"/>
        <dbReference type="ChEBI" id="CHEBI:15378"/>
        <dbReference type="ChEBI" id="CHEBI:29999"/>
        <dbReference type="ChEBI" id="CHEBI:30616"/>
        <dbReference type="ChEBI" id="CHEBI:83421"/>
        <dbReference type="ChEBI" id="CHEBI:456216"/>
        <dbReference type="EC" id="2.7.11.1"/>
    </reaction>
</comment>
<dbReference type="FunFam" id="1.10.510.10:FF:000604">
    <property type="entry name" value="AGC protein kinase"/>
    <property type="match status" value="1"/>
</dbReference>
<keyword evidence="13" id="KW-1185">Reference proteome</keyword>
<feature type="domain" description="Protein kinase" evidence="11">
    <location>
        <begin position="828"/>
        <end position="1140"/>
    </location>
</feature>
<evidence type="ECO:0000256" key="2">
    <source>
        <dbReference type="ARBA" id="ARBA00012513"/>
    </source>
</evidence>
<gene>
    <name evidence="12" type="ORF">PPENT_87.1.T0120083</name>
</gene>
<evidence type="ECO:0000256" key="4">
    <source>
        <dbReference type="ARBA" id="ARBA00022679"/>
    </source>
</evidence>
<feature type="region of interest" description="Disordered" evidence="10">
    <location>
        <begin position="551"/>
        <end position="573"/>
    </location>
</feature>
<dbReference type="InterPro" id="IPR050236">
    <property type="entry name" value="Ser_Thr_kinase_AGC"/>
</dbReference>
<feature type="region of interest" description="Disordered" evidence="10">
    <location>
        <begin position="629"/>
        <end position="666"/>
    </location>
</feature>
<dbReference type="OrthoDB" id="162894at2759"/>
<dbReference type="FunFam" id="1.10.510.10:FF:000340">
    <property type="entry name" value="Serine threonine protein kinase"/>
    <property type="match status" value="1"/>
</dbReference>
<feature type="compositionally biased region" description="Polar residues" evidence="10">
    <location>
        <begin position="655"/>
        <end position="666"/>
    </location>
</feature>
<evidence type="ECO:0000313" key="13">
    <source>
        <dbReference type="Proteomes" id="UP000689195"/>
    </source>
</evidence>
<dbReference type="GO" id="GO:0005524">
    <property type="term" value="F:ATP binding"/>
    <property type="evidence" value="ECO:0007669"/>
    <property type="project" value="UniProtKB-KW"/>
</dbReference>
<accession>A0A8S1SVD0</accession>